<evidence type="ECO:0000256" key="2">
    <source>
        <dbReference type="ARBA" id="ARBA00022527"/>
    </source>
</evidence>
<proteinExistence type="predicted"/>
<dbReference type="InterPro" id="IPR008271">
    <property type="entry name" value="Ser/Thr_kinase_AS"/>
</dbReference>
<dbReference type="GO" id="GO:0005524">
    <property type="term" value="F:ATP binding"/>
    <property type="evidence" value="ECO:0007669"/>
    <property type="project" value="UniProtKB-KW"/>
</dbReference>
<keyword evidence="4" id="KW-0547">Nucleotide-binding</keyword>
<dbReference type="CDD" id="cd14014">
    <property type="entry name" value="STKc_PknB_like"/>
    <property type="match status" value="1"/>
</dbReference>
<dbReference type="Pfam" id="PF00069">
    <property type="entry name" value="Pkinase"/>
    <property type="match status" value="1"/>
</dbReference>
<feature type="region of interest" description="Disordered" evidence="7">
    <location>
        <begin position="258"/>
        <end position="401"/>
    </location>
</feature>
<accession>A0A2Z4IYP8</accession>
<dbReference type="Gene3D" id="3.30.200.20">
    <property type="entry name" value="Phosphorylase Kinase, domain 1"/>
    <property type="match status" value="1"/>
</dbReference>
<dbReference type="KEGG" id="scad:DN051_16495"/>
<protein>
    <recommendedName>
        <fullName evidence="1">non-specific serine/threonine protein kinase</fullName>
        <ecNumber evidence="1">2.7.11.1</ecNumber>
    </recommendedName>
</protein>
<evidence type="ECO:0000256" key="4">
    <source>
        <dbReference type="ARBA" id="ARBA00022741"/>
    </source>
</evidence>
<reference evidence="9 10" key="1">
    <citation type="journal article" date="2019" name="Int. J. Syst. Evol. Microbiol.">
        <title>Streptomyces cadmiisoli sp. nov., a novel actinomycete isolated from cadmium-contaminated soil.</title>
        <authorList>
            <person name="Li K."/>
            <person name="Tang X."/>
            <person name="Zhao J."/>
            <person name="Guo Y."/>
            <person name="Tang Y."/>
            <person name="Gao J."/>
        </authorList>
    </citation>
    <scope>NUCLEOTIDE SEQUENCE [LARGE SCALE GENOMIC DNA]</scope>
    <source>
        <strain evidence="9 10">ZFG47</strain>
    </source>
</reference>
<keyword evidence="6" id="KW-0067">ATP-binding</keyword>
<keyword evidence="10" id="KW-1185">Reference proteome</keyword>
<dbReference type="RefSeq" id="WP_112438987.1">
    <property type="nucleotide sequence ID" value="NZ_CP030073.1"/>
</dbReference>
<evidence type="ECO:0000313" key="9">
    <source>
        <dbReference type="EMBL" id="AWW38051.1"/>
    </source>
</evidence>
<feature type="compositionally biased region" description="Basic and acidic residues" evidence="7">
    <location>
        <begin position="286"/>
        <end position="306"/>
    </location>
</feature>
<evidence type="ECO:0000256" key="7">
    <source>
        <dbReference type="SAM" id="MobiDB-lite"/>
    </source>
</evidence>
<name>A0A2Z4IYP8_9ACTN</name>
<gene>
    <name evidence="9" type="ORF">DN051_16495</name>
</gene>
<dbReference type="Gene3D" id="1.10.510.10">
    <property type="entry name" value="Transferase(Phosphotransferase) domain 1"/>
    <property type="match status" value="1"/>
</dbReference>
<feature type="domain" description="Protein kinase" evidence="8">
    <location>
        <begin position="18"/>
        <end position="275"/>
    </location>
</feature>
<dbReference type="EMBL" id="CP030073">
    <property type="protein sequence ID" value="AWW38051.1"/>
    <property type="molecule type" value="Genomic_DNA"/>
</dbReference>
<evidence type="ECO:0000256" key="3">
    <source>
        <dbReference type="ARBA" id="ARBA00022679"/>
    </source>
</evidence>
<dbReference type="SMART" id="SM00220">
    <property type="entry name" value="S_TKc"/>
    <property type="match status" value="1"/>
</dbReference>
<sequence length="604" mass="63954">MSDGGELLREGRLIGGRYRLVERAGAAGTGTVWRARDELAGRDVAVKQPRLPGDPGDETRRRAAHRLYREARAAARVDHPSAVSIHDVVEEDGVPWIVMELIRGESLHEVLGRGPVPAAESARIGLAVLGALRAAHSVGIVHRDVKPANVLLGPHGRVVLTDFGIAQAQGDESIAPSGEFVGSLEFVAPERMSGPGAGPASDLWSLGVLLYAAVEGRSPFRRTTAEPTPAALLAADPPEPEKAGMLGPLIVRMLAKDPERRPEPSEVAAGLRAAAEGCQSDALPEPEPKSLPDSEPKSPPEREPKSQPESGRAPEPESGSDPQPEPGRAYKPEPGQEPEPKPGGAPGGQESVPEAGQRPDAEPESGPRPDAERGSGPRPEPESGPRPEPEPQPGPRPRVRVPIRPAPAALLAALLVGGIWLGTSSFVGARGDDTAGHGGSRGADRGVPSAGAAPAPWTAHPEPDMGAVLSLPEPYAETVRQGTAADQPRIVVYGNGADVEVRLTQWDAAPRSPLSRAYEIHSGWERRDTRTRYTRTTLDGQEAVLADTTHHRDAGPVRVMQLIVRTGDGRMYELRVDMPKGTPAERTGTAVFRGARDRLKIGEN</sequence>
<evidence type="ECO:0000256" key="5">
    <source>
        <dbReference type="ARBA" id="ARBA00022777"/>
    </source>
</evidence>
<evidence type="ECO:0000256" key="6">
    <source>
        <dbReference type="ARBA" id="ARBA00022840"/>
    </source>
</evidence>
<evidence type="ECO:0000313" key="10">
    <source>
        <dbReference type="Proteomes" id="UP000249616"/>
    </source>
</evidence>
<keyword evidence="5 9" id="KW-0418">Kinase</keyword>
<organism evidence="9 10">
    <name type="scientific">Streptomyces cadmiisoli</name>
    <dbReference type="NCBI Taxonomy" id="2184053"/>
    <lineage>
        <taxon>Bacteria</taxon>
        <taxon>Bacillati</taxon>
        <taxon>Actinomycetota</taxon>
        <taxon>Actinomycetes</taxon>
        <taxon>Kitasatosporales</taxon>
        <taxon>Streptomycetaceae</taxon>
        <taxon>Streptomyces</taxon>
        <taxon>Streptomyces aurantiacus group</taxon>
    </lineage>
</organism>
<feature type="region of interest" description="Disordered" evidence="7">
    <location>
        <begin position="222"/>
        <end position="244"/>
    </location>
</feature>
<keyword evidence="2 9" id="KW-0723">Serine/threonine-protein kinase</keyword>
<dbReference type="PANTHER" id="PTHR43289">
    <property type="entry name" value="MITOGEN-ACTIVATED PROTEIN KINASE KINASE KINASE 20-RELATED"/>
    <property type="match status" value="1"/>
</dbReference>
<evidence type="ECO:0000256" key="1">
    <source>
        <dbReference type="ARBA" id="ARBA00012513"/>
    </source>
</evidence>
<dbReference type="PROSITE" id="PS50011">
    <property type="entry name" value="PROTEIN_KINASE_DOM"/>
    <property type="match status" value="1"/>
</dbReference>
<dbReference type="EC" id="2.7.11.1" evidence="1"/>
<keyword evidence="3" id="KW-0808">Transferase</keyword>
<dbReference type="AlphaFoldDB" id="A0A2Z4IYP8"/>
<dbReference type="GO" id="GO:0004674">
    <property type="term" value="F:protein serine/threonine kinase activity"/>
    <property type="evidence" value="ECO:0007669"/>
    <property type="project" value="UniProtKB-KW"/>
</dbReference>
<dbReference type="Proteomes" id="UP000249616">
    <property type="component" value="Chromosome"/>
</dbReference>
<dbReference type="InterPro" id="IPR011009">
    <property type="entry name" value="Kinase-like_dom_sf"/>
</dbReference>
<feature type="compositionally biased region" description="Basic and acidic residues" evidence="7">
    <location>
        <begin position="357"/>
        <end position="389"/>
    </location>
</feature>
<dbReference type="PROSITE" id="PS00108">
    <property type="entry name" value="PROTEIN_KINASE_ST"/>
    <property type="match status" value="1"/>
</dbReference>
<dbReference type="PANTHER" id="PTHR43289:SF6">
    <property type="entry name" value="SERINE_THREONINE-PROTEIN KINASE NEKL-3"/>
    <property type="match status" value="1"/>
</dbReference>
<feature type="region of interest" description="Disordered" evidence="7">
    <location>
        <begin position="432"/>
        <end position="463"/>
    </location>
</feature>
<evidence type="ECO:0000259" key="8">
    <source>
        <dbReference type="PROSITE" id="PS50011"/>
    </source>
</evidence>
<dbReference type="SUPFAM" id="SSF56112">
    <property type="entry name" value="Protein kinase-like (PK-like)"/>
    <property type="match status" value="1"/>
</dbReference>
<feature type="compositionally biased region" description="Low complexity" evidence="7">
    <location>
        <begin position="225"/>
        <end position="236"/>
    </location>
</feature>
<dbReference type="InterPro" id="IPR000719">
    <property type="entry name" value="Prot_kinase_dom"/>
</dbReference>